<comment type="caution">
    <text evidence="2">The sequence shown here is derived from an EMBL/GenBank/DDBJ whole genome shotgun (WGS) entry which is preliminary data.</text>
</comment>
<gene>
    <name evidence="2" type="ORF">ACFSRY_01255</name>
</gene>
<dbReference type="EMBL" id="JBHULU010000002">
    <property type="protein sequence ID" value="MFD2512478.1"/>
    <property type="molecule type" value="Genomic_DNA"/>
</dbReference>
<name>A0ABW5IHT1_9BACT</name>
<evidence type="ECO:0000256" key="1">
    <source>
        <dbReference type="SAM" id="SignalP"/>
    </source>
</evidence>
<evidence type="ECO:0000313" key="3">
    <source>
        <dbReference type="Proteomes" id="UP001597544"/>
    </source>
</evidence>
<protein>
    <submittedName>
        <fullName evidence="2">Spy/CpxP family protein refolding chaperone</fullName>
    </submittedName>
</protein>
<dbReference type="InterPro" id="IPR012899">
    <property type="entry name" value="LTXXQ"/>
</dbReference>
<keyword evidence="1" id="KW-0732">Signal</keyword>
<feature type="signal peptide" evidence="1">
    <location>
        <begin position="1"/>
        <end position="22"/>
    </location>
</feature>
<sequence length="153" mass="17964">MNKINRLLIFSALLLWTVTTHAQNFRNNPKLQERITQAKLTEIQRGLNLDEAQMKELSPIYKRYEAELNSLRTAGQGRLLQTNPDSLSAEEADKIISSHLDNAIKMGTIRKKYYPEFRAVLSPQQVMRLYQSEAKLRRRVMMELRRRFGEQSR</sequence>
<dbReference type="RefSeq" id="WP_377502602.1">
    <property type="nucleotide sequence ID" value="NZ_JBHULU010000002.1"/>
</dbReference>
<proteinExistence type="predicted"/>
<feature type="chain" id="PRO_5045458598" evidence="1">
    <location>
        <begin position="23"/>
        <end position="153"/>
    </location>
</feature>
<accession>A0ABW5IHT1</accession>
<dbReference type="Pfam" id="PF07813">
    <property type="entry name" value="LTXXQ"/>
    <property type="match status" value="1"/>
</dbReference>
<keyword evidence="3" id="KW-1185">Reference proteome</keyword>
<evidence type="ECO:0000313" key="2">
    <source>
        <dbReference type="EMBL" id="MFD2512478.1"/>
    </source>
</evidence>
<dbReference type="Proteomes" id="UP001597544">
    <property type="component" value="Unassembled WGS sequence"/>
</dbReference>
<organism evidence="2 3">
    <name type="scientific">Pontibacter locisalis</name>
    <dbReference type="NCBI Taxonomy" id="1719035"/>
    <lineage>
        <taxon>Bacteria</taxon>
        <taxon>Pseudomonadati</taxon>
        <taxon>Bacteroidota</taxon>
        <taxon>Cytophagia</taxon>
        <taxon>Cytophagales</taxon>
        <taxon>Hymenobacteraceae</taxon>
        <taxon>Pontibacter</taxon>
    </lineage>
</organism>
<reference evidence="3" key="1">
    <citation type="journal article" date="2019" name="Int. J. Syst. Evol. Microbiol.">
        <title>The Global Catalogue of Microorganisms (GCM) 10K type strain sequencing project: providing services to taxonomists for standard genome sequencing and annotation.</title>
        <authorList>
            <consortium name="The Broad Institute Genomics Platform"/>
            <consortium name="The Broad Institute Genome Sequencing Center for Infectious Disease"/>
            <person name="Wu L."/>
            <person name="Ma J."/>
        </authorList>
    </citation>
    <scope>NUCLEOTIDE SEQUENCE [LARGE SCALE GENOMIC DNA]</scope>
    <source>
        <strain evidence="3">KCTC 42498</strain>
    </source>
</reference>